<dbReference type="Gene3D" id="3.40.50.1860">
    <property type="match status" value="2"/>
</dbReference>
<evidence type="ECO:0008006" key="5">
    <source>
        <dbReference type="Google" id="ProtNLM"/>
    </source>
</evidence>
<evidence type="ECO:0000256" key="1">
    <source>
        <dbReference type="ARBA" id="ARBA00007847"/>
    </source>
</evidence>
<sequence length="230" mass="25330">MHLKTIGVLGGLGPETTTHFYLAIISLCQQKGIAERPPILTWSIPLPYSLEKEFITTGKGIDQYLPFLIEGAKRLEQGGADFIVIPCNSVHILIDEIRKSVRIPVLSIVEETARLLKEEGIQQVGVLATTATVKSHLYDTALKAANITIALPDSNDQVALSDLIQQLARSGKDEQNQNVLPMLMEKFSTQAVSTVILACTDLQLMIKDHPTIKIYDTMQILVEATVRDLV</sequence>
<gene>
    <name evidence="3" type="ORF">A2765_00050</name>
</gene>
<accession>A0A1F6DGM5</accession>
<dbReference type="Pfam" id="PF01177">
    <property type="entry name" value="Asp_Glu_race"/>
    <property type="match status" value="1"/>
</dbReference>
<evidence type="ECO:0000256" key="2">
    <source>
        <dbReference type="ARBA" id="ARBA00023235"/>
    </source>
</evidence>
<dbReference type="GO" id="GO:0047661">
    <property type="term" value="F:amino-acid racemase activity"/>
    <property type="evidence" value="ECO:0007669"/>
    <property type="project" value="InterPro"/>
</dbReference>
<reference evidence="3 4" key="1">
    <citation type="journal article" date="2016" name="Nat. Commun.">
        <title>Thousands of microbial genomes shed light on interconnected biogeochemical processes in an aquifer system.</title>
        <authorList>
            <person name="Anantharaman K."/>
            <person name="Brown C.T."/>
            <person name="Hug L.A."/>
            <person name="Sharon I."/>
            <person name="Castelle C.J."/>
            <person name="Probst A.J."/>
            <person name="Thomas B.C."/>
            <person name="Singh A."/>
            <person name="Wilkins M.J."/>
            <person name="Karaoz U."/>
            <person name="Brodie E.L."/>
            <person name="Williams K.H."/>
            <person name="Hubbard S.S."/>
            <person name="Banfield J.F."/>
        </authorList>
    </citation>
    <scope>NUCLEOTIDE SEQUENCE [LARGE SCALE GENOMIC DNA]</scope>
</reference>
<comment type="similarity">
    <text evidence="1">Belongs to the aspartate/glutamate racemases family.</text>
</comment>
<proteinExistence type="inferred from homology"/>
<keyword evidence="2" id="KW-0413">Isomerase</keyword>
<protein>
    <recommendedName>
        <fullName evidence="5">Aspartate racemase</fullName>
    </recommendedName>
</protein>
<dbReference type="NCBIfam" id="TIGR00035">
    <property type="entry name" value="asp_race"/>
    <property type="match status" value="1"/>
</dbReference>
<dbReference type="EMBL" id="MFLA01000008">
    <property type="protein sequence ID" value="OGG60477.1"/>
    <property type="molecule type" value="Genomic_DNA"/>
</dbReference>
<name>A0A1F6DGM5_9BACT</name>
<dbReference type="PANTHER" id="PTHR21198">
    <property type="entry name" value="GLUTAMATE RACEMASE"/>
    <property type="match status" value="1"/>
</dbReference>
<dbReference type="Proteomes" id="UP000176377">
    <property type="component" value="Unassembled WGS sequence"/>
</dbReference>
<dbReference type="SUPFAM" id="SSF53681">
    <property type="entry name" value="Aspartate/glutamate racemase"/>
    <property type="match status" value="2"/>
</dbReference>
<evidence type="ECO:0000313" key="3">
    <source>
        <dbReference type="EMBL" id="OGG60477.1"/>
    </source>
</evidence>
<dbReference type="InterPro" id="IPR004380">
    <property type="entry name" value="Asp_race"/>
</dbReference>
<dbReference type="InterPro" id="IPR015942">
    <property type="entry name" value="Asp/Glu/hydantoin_racemase"/>
</dbReference>
<evidence type="ECO:0000313" key="4">
    <source>
        <dbReference type="Proteomes" id="UP000176377"/>
    </source>
</evidence>
<dbReference type="AlphaFoldDB" id="A0A1F6DGM5"/>
<dbReference type="InterPro" id="IPR001920">
    <property type="entry name" value="Asp/Glu_race"/>
</dbReference>
<comment type="caution">
    <text evidence="3">The sequence shown here is derived from an EMBL/GenBank/DDBJ whole genome shotgun (WGS) entry which is preliminary data.</text>
</comment>
<organism evidence="3 4">
    <name type="scientific">Candidatus Kaiserbacteria bacterium RIFCSPHIGHO2_01_FULL_56_24</name>
    <dbReference type="NCBI Taxonomy" id="1798487"/>
    <lineage>
        <taxon>Bacteria</taxon>
        <taxon>Candidatus Kaiseribacteriota</taxon>
    </lineage>
</organism>
<dbReference type="PANTHER" id="PTHR21198:SF7">
    <property type="entry name" value="ASPARTATE-GLUTAMATE RACEMASE FAMILY"/>
    <property type="match status" value="1"/>
</dbReference>